<reference evidence="2 3" key="1">
    <citation type="submission" date="2024-03" db="EMBL/GenBank/DDBJ databases">
        <title>Actinomycetospora sp. OC33-EN07, a novel actinomycete isolated from wild orchid (Aerides multiflora).</title>
        <authorList>
            <person name="Suriyachadkun C."/>
        </authorList>
    </citation>
    <scope>NUCLEOTIDE SEQUENCE [LARGE SCALE GENOMIC DNA]</scope>
    <source>
        <strain evidence="2 3">OC33-EN07</strain>
    </source>
</reference>
<organism evidence="2 3">
    <name type="scientific">Actinomycetospora flava</name>
    <dbReference type="NCBI Taxonomy" id="3129232"/>
    <lineage>
        <taxon>Bacteria</taxon>
        <taxon>Bacillati</taxon>
        <taxon>Actinomycetota</taxon>
        <taxon>Actinomycetes</taxon>
        <taxon>Pseudonocardiales</taxon>
        <taxon>Pseudonocardiaceae</taxon>
        <taxon>Actinomycetospora</taxon>
    </lineage>
</organism>
<evidence type="ECO:0000256" key="1">
    <source>
        <dbReference type="SAM" id="MobiDB-lite"/>
    </source>
</evidence>
<keyword evidence="3" id="KW-1185">Reference proteome</keyword>
<evidence type="ECO:0000313" key="2">
    <source>
        <dbReference type="EMBL" id="MEJ2864689.1"/>
    </source>
</evidence>
<dbReference type="SUPFAM" id="SSF55144">
    <property type="entry name" value="LigT-like"/>
    <property type="match status" value="1"/>
</dbReference>
<protein>
    <submittedName>
        <fullName evidence="2">2'-5' RNA ligase family protein</fullName>
    </submittedName>
</protein>
<dbReference type="Proteomes" id="UP001369736">
    <property type="component" value="Unassembled WGS sequence"/>
</dbReference>
<proteinExistence type="predicted"/>
<feature type="region of interest" description="Disordered" evidence="1">
    <location>
        <begin position="172"/>
        <end position="191"/>
    </location>
</feature>
<dbReference type="RefSeq" id="WP_337706056.1">
    <property type="nucleotide sequence ID" value="NZ_JBBEGM010000013.1"/>
</dbReference>
<dbReference type="EMBL" id="JBBEGM010000013">
    <property type="protein sequence ID" value="MEJ2864689.1"/>
    <property type="molecule type" value="Genomic_DNA"/>
</dbReference>
<keyword evidence="2" id="KW-0436">Ligase</keyword>
<dbReference type="Pfam" id="PF13563">
    <property type="entry name" value="2_5_RNA_ligase2"/>
    <property type="match status" value="1"/>
</dbReference>
<comment type="caution">
    <text evidence="2">The sequence shown here is derived from an EMBL/GenBank/DDBJ whole genome shotgun (WGS) entry which is preliminary data.</text>
</comment>
<gene>
    <name evidence="2" type="ORF">WCD58_26270</name>
</gene>
<sequence>MVAIPLDPSARRTMIAALVPDAEPLVGAFRDELDPTARRGLGAHLTLVYPFVEPASVTDGVVTALRAAVAEVPAFDGTFGELRWFGRRVLWLAPDPVAPFREIADRVRAAFPQLPAEQRELVPHLTVGLRREAPEASLRAAAAAIAPRLPLTTRIDRVALMVRTATWDVGADAPLGVSPSGPSAPGSRASP</sequence>
<accession>A0ABU8MCQ5</accession>
<dbReference type="Gene3D" id="3.90.1140.10">
    <property type="entry name" value="Cyclic phosphodiesterase"/>
    <property type="match status" value="1"/>
</dbReference>
<name>A0ABU8MCQ5_9PSEU</name>
<feature type="compositionally biased region" description="Low complexity" evidence="1">
    <location>
        <begin position="173"/>
        <end position="191"/>
    </location>
</feature>
<dbReference type="InterPro" id="IPR009097">
    <property type="entry name" value="Cyclic_Pdiesterase"/>
</dbReference>
<evidence type="ECO:0000313" key="3">
    <source>
        <dbReference type="Proteomes" id="UP001369736"/>
    </source>
</evidence>
<dbReference type="GO" id="GO:0016874">
    <property type="term" value="F:ligase activity"/>
    <property type="evidence" value="ECO:0007669"/>
    <property type="project" value="UniProtKB-KW"/>
</dbReference>